<proteinExistence type="predicted"/>
<dbReference type="EMBL" id="KV784357">
    <property type="protein sequence ID" value="OEU17441.1"/>
    <property type="molecule type" value="Genomic_DNA"/>
</dbReference>
<feature type="domain" description="CBS" evidence="4">
    <location>
        <begin position="130"/>
        <end position="189"/>
    </location>
</feature>
<name>A0A1E7FGY3_9STRA</name>
<feature type="chain" id="PRO_5009193082" evidence="3">
    <location>
        <begin position="19"/>
        <end position="203"/>
    </location>
</feature>
<dbReference type="InterPro" id="IPR000644">
    <property type="entry name" value="CBS_dom"/>
</dbReference>
<dbReference type="OrthoDB" id="418595at2759"/>
<keyword evidence="6" id="KW-1185">Reference proteome</keyword>
<feature type="domain" description="CBS" evidence="4">
    <location>
        <begin position="44"/>
        <end position="103"/>
    </location>
</feature>
<dbReference type="Gene3D" id="3.10.580.10">
    <property type="entry name" value="CBS-domain"/>
    <property type="match status" value="1"/>
</dbReference>
<dbReference type="AlphaFoldDB" id="A0A1E7FGY3"/>
<dbReference type="SMART" id="SM00116">
    <property type="entry name" value="CBS"/>
    <property type="match status" value="2"/>
</dbReference>
<protein>
    <submittedName>
        <fullName evidence="5">CBS-domain-containing protein</fullName>
    </submittedName>
</protein>
<reference evidence="5 6" key="1">
    <citation type="submission" date="2016-09" db="EMBL/GenBank/DDBJ databases">
        <title>Extensive genetic diversity and differential bi-allelic expression allows diatom success in the polar Southern Ocean.</title>
        <authorList>
            <consortium name="DOE Joint Genome Institute"/>
            <person name="Mock T."/>
            <person name="Otillar R.P."/>
            <person name="Strauss J."/>
            <person name="Dupont C."/>
            <person name="Frickenhaus S."/>
            <person name="Maumus F."/>
            <person name="Mcmullan M."/>
            <person name="Sanges R."/>
            <person name="Schmutz J."/>
            <person name="Toseland A."/>
            <person name="Valas R."/>
            <person name="Veluchamy A."/>
            <person name="Ward B.J."/>
            <person name="Allen A."/>
            <person name="Barry K."/>
            <person name="Falciatore A."/>
            <person name="Ferrante M."/>
            <person name="Fortunato A.E."/>
            <person name="Gloeckner G."/>
            <person name="Gruber A."/>
            <person name="Hipkin R."/>
            <person name="Janech M."/>
            <person name="Kroth P."/>
            <person name="Leese F."/>
            <person name="Lindquist E."/>
            <person name="Lyon B.R."/>
            <person name="Martin J."/>
            <person name="Mayer C."/>
            <person name="Parker M."/>
            <person name="Quesneville H."/>
            <person name="Raymond J."/>
            <person name="Uhlig C."/>
            <person name="Valentin K.U."/>
            <person name="Worden A.Z."/>
            <person name="Armbrust E.V."/>
            <person name="Bowler C."/>
            <person name="Green B."/>
            <person name="Moulton V."/>
            <person name="Van Oosterhout C."/>
            <person name="Grigoriev I."/>
        </authorList>
    </citation>
    <scope>NUCLEOTIDE SEQUENCE [LARGE SCALE GENOMIC DNA]</scope>
    <source>
        <strain evidence="5 6">CCMP1102</strain>
    </source>
</reference>
<evidence type="ECO:0000313" key="5">
    <source>
        <dbReference type="EMBL" id="OEU17441.1"/>
    </source>
</evidence>
<feature type="signal peptide" evidence="3">
    <location>
        <begin position="1"/>
        <end position="18"/>
    </location>
</feature>
<keyword evidence="1 2" id="KW-0129">CBS domain</keyword>
<dbReference type="PANTHER" id="PTHR43080:SF29">
    <property type="entry name" value="OS02G0818000 PROTEIN"/>
    <property type="match status" value="1"/>
</dbReference>
<dbReference type="InterPro" id="IPR051257">
    <property type="entry name" value="Diverse_CBS-Domain"/>
</dbReference>
<dbReference type="PANTHER" id="PTHR43080">
    <property type="entry name" value="CBS DOMAIN-CONTAINING PROTEIN CBSX3, MITOCHONDRIAL"/>
    <property type="match status" value="1"/>
</dbReference>
<keyword evidence="3" id="KW-0732">Signal</keyword>
<dbReference type="Proteomes" id="UP000095751">
    <property type="component" value="Unassembled WGS sequence"/>
</dbReference>
<gene>
    <name evidence="5" type="ORF">FRACYDRAFT_168892</name>
</gene>
<dbReference type="InterPro" id="IPR046342">
    <property type="entry name" value="CBS_dom_sf"/>
</dbReference>
<evidence type="ECO:0000256" key="2">
    <source>
        <dbReference type="PROSITE-ProRule" id="PRU00703"/>
    </source>
</evidence>
<organism evidence="5 6">
    <name type="scientific">Fragilariopsis cylindrus CCMP1102</name>
    <dbReference type="NCBI Taxonomy" id="635003"/>
    <lineage>
        <taxon>Eukaryota</taxon>
        <taxon>Sar</taxon>
        <taxon>Stramenopiles</taxon>
        <taxon>Ochrophyta</taxon>
        <taxon>Bacillariophyta</taxon>
        <taxon>Bacillariophyceae</taxon>
        <taxon>Bacillariophycidae</taxon>
        <taxon>Bacillariales</taxon>
        <taxon>Bacillariaceae</taxon>
        <taxon>Fragilariopsis</taxon>
    </lineage>
</organism>
<evidence type="ECO:0000256" key="1">
    <source>
        <dbReference type="ARBA" id="ARBA00023122"/>
    </source>
</evidence>
<dbReference type="Pfam" id="PF00571">
    <property type="entry name" value="CBS"/>
    <property type="match status" value="2"/>
</dbReference>
<dbReference type="PROSITE" id="PS51371">
    <property type="entry name" value="CBS"/>
    <property type="match status" value="2"/>
</dbReference>
<accession>A0A1E7FGY3</accession>
<evidence type="ECO:0000313" key="6">
    <source>
        <dbReference type="Proteomes" id="UP000095751"/>
    </source>
</evidence>
<sequence>MRSLQFALSMLYLASTSAFSTEHHHRVFVSTPTKPNLRKVKDCMTPSPITLKTTDKVDEAIVVLLTGGFNGAPVVDPVTNNLVGCVSAFDFIQKEETGAVLPFDIEDPEEQQRMMVAARKIVATTVGELMTDSALTVTLGTSMRDAAELLTREKKHRLCVIDDNNNLVGILSSSDVMRNIVDVLRALPETSSAVPTEEKVVSE</sequence>
<evidence type="ECO:0000256" key="3">
    <source>
        <dbReference type="SAM" id="SignalP"/>
    </source>
</evidence>
<evidence type="ECO:0000259" key="4">
    <source>
        <dbReference type="PROSITE" id="PS51371"/>
    </source>
</evidence>
<dbReference type="KEGG" id="fcy:FRACYDRAFT_168892"/>
<dbReference type="SUPFAM" id="SSF54631">
    <property type="entry name" value="CBS-domain pair"/>
    <property type="match status" value="1"/>
</dbReference>
<dbReference type="InParanoid" id="A0A1E7FGY3"/>